<proteinExistence type="predicted"/>
<keyword evidence="3" id="KW-1185">Reference proteome</keyword>
<evidence type="ECO:0000256" key="1">
    <source>
        <dbReference type="SAM" id="MobiDB-lite"/>
    </source>
</evidence>
<feature type="compositionally biased region" description="Polar residues" evidence="1">
    <location>
        <begin position="34"/>
        <end position="53"/>
    </location>
</feature>
<dbReference type="AlphaFoldDB" id="A0A1J9QA81"/>
<protein>
    <submittedName>
        <fullName evidence="2">Uncharacterized protein</fullName>
    </submittedName>
</protein>
<name>A0A1J9QA81_9EURO</name>
<organism evidence="2 3">
    <name type="scientific">Emergomyces pasteurianus Ep9510</name>
    <dbReference type="NCBI Taxonomy" id="1447872"/>
    <lineage>
        <taxon>Eukaryota</taxon>
        <taxon>Fungi</taxon>
        <taxon>Dikarya</taxon>
        <taxon>Ascomycota</taxon>
        <taxon>Pezizomycotina</taxon>
        <taxon>Eurotiomycetes</taxon>
        <taxon>Eurotiomycetidae</taxon>
        <taxon>Onygenales</taxon>
        <taxon>Ajellomycetaceae</taxon>
        <taxon>Emergomyces</taxon>
    </lineage>
</organism>
<reference evidence="2 3" key="1">
    <citation type="submission" date="2015-07" db="EMBL/GenBank/DDBJ databases">
        <title>Emmonsia species relationships and genome sequence.</title>
        <authorList>
            <consortium name="The Broad Institute Genomics Platform"/>
            <person name="Cuomo C.A."/>
            <person name="Munoz J.F."/>
            <person name="Imamovic A."/>
            <person name="Priest M.E."/>
            <person name="Young S."/>
            <person name="Clay O.K."/>
            <person name="McEwen J.G."/>
        </authorList>
    </citation>
    <scope>NUCLEOTIDE SEQUENCE [LARGE SCALE GENOMIC DNA]</scope>
    <source>
        <strain evidence="2 3">UAMH 9510</strain>
    </source>
</reference>
<dbReference type="VEuPathDB" id="FungiDB:AJ78_02741"/>
<evidence type="ECO:0000313" key="3">
    <source>
        <dbReference type="Proteomes" id="UP000182235"/>
    </source>
</evidence>
<sequence length="108" mass="11728">MSEKAGRKQTSVGGPIQQLNIVLRDKLPVPVQTSICPTSWRSTKTPNGQNSRNGAIPIKSSRQQPCLLRRTPVDKLQTQVTFLAFASALHGLEPLLVTPHFSGQAGIE</sequence>
<evidence type="ECO:0000313" key="2">
    <source>
        <dbReference type="EMBL" id="OJD17147.1"/>
    </source>
</evidence>
<accession>A0A1J9QA81</accession>
<gene>
    <name evidence="2" type="ORF">AJ78_02741</name>
</gene>
<dbReference type="EMBL" id="LGRN01000078">
    <property type="protein sequence ID" value="OJD17147.1"/>
    <property type="molecule type" value="Genomic_DNA"/>
</dbReference>
<feature type="region of interest" description="Disordered" evidence="1">
    <location>
        <begin position="34"/>
        <end position="61"/>
    </location>
</feature>
<comment type="caution">
    <text evidence="2">The sequence shown here is derived from an EMBL/GenBank/DDBJ whole genome shotgun (WGS) entry which is preliminary data.</text>
</comment>
<dbReference type="Proteomes" id="UP000182235">
    <property type="component" value="Unassembled WGS sequence"/>
</dbReference>